<protein>
    <recommendedName>
        <fullName evidence="4">CsbD family protein</fullName>
    </recommendedName>
</protein>
<gene>
    <name evidence="2" type="ORF">NWFMUON74_43010</name>
</gene>
<keyword evidence="3" id="KW-1185">Reference proteome</keyword>
<proteinExistence type="predicted"/>
<feature type="region of interest" description="Disordered" evidence="1">
    <location>
        <begin position="1"/>
        <end position="83"/>
    </location>
</feature>
<reference evidence="2 3" key="1">
    <citation type="submission" date="2020-08" db="EMBL/GenBank/DDBJ databases">
        <title>Genome Sequencing of Nocardia wallacei strain FMUON74 and assembly.</title>
        <authorList>
            <person name="Toyokawa M."/>
            <person name="Uesaka K."/>
        </authorList>
    </citation>
    <scope>NUCLEOTIDE SEQUENCE [LARGE SCALE GENOMIC DNA]</scope>
    <source>
        <strain evidence="2 3">FMUON74</strain>
    </source>
</reference>
<name>A0A7G1KRL2_9NOCA</name>
<evidence type="ECO:0000256" key="1">
    <source>
        <dbReference type="SAM" id="MobiDB-lite"/>
    </source>
</evidence>
<organism evidence="2 3">
    <name type="scientific">Nocardia wallacei</name>
    <dbReference type="NCBI Taxonomy" id="480035"/>
    <lineage>
        <taxon>Bacteria</taxon>
        <taxon>Bacillati</taxon>
        <taxon>Actinomycetota</taxon>
        <taxon>Actinomycetes</taxon>
        <taxon>Mycobacteriales</taxon>
        <taxon>Nocardiaceae</taxon>
        <taxon>Nocardia</taxon>
    </lineage>
</organism>
<dbReference type="GeneID" id="80348774"/>
<sequence>MSEHDKGGAQEGIEGVVEGAKGKAKETAGALLGNNELREEGRAQQDRADSQREAAKREAQAEKERTKAEADEQRQRAYQRGDR</sequence>
<dbReference type="KEGG" id="nwl:NWFMUON74_43010"/>
<evidence type="ECO:0000313" key="3">
    <source>
        <dbReference type="Proteomes" id="UP000516173"/>
    </source>
</evidence>
<dbReference type="RefSeq" id="WP_187683586.1">
    <property type="nucleotide sequence ID" value="NZ_AP023396.1"/>
</dbReference>
<evidence type="ECO:0008006" key="4">
    <source>
        <dbReference type="Google" id="ProtNLM"/>
    </source>
</evidence>
<dbReference type="EMBL" id="AP023396">
    <property type="protein sequence ID" value="BCK56529.1"/>
    <property type="molecule type" value="Genomic_DNA"/>
</dbReference>
<feature type="compositionally biased region" description="Basic and acidic residues" evidence="1">
    <location>
        <begin position="36"/>
        <end position="83"/>
    </location>
</feature>
<dbReference type="InterPro" id="IPR036629">
    <property type="entry name" value="YjbJ_sf"/>
</dbReference>
<dbReference type="Proteomes" id="UP000516173">
    <property type="component" value="Chromosome"/>
</dbReference>
<accession>A0A7G1KRL2</accession>
<evidence type="ECO:0000313" key="2">
    <source>
        <dbReference type="EMBL" id="BCK56529.1"/>
    </source>
</evidence>
<dbReference type="AlphaFoldDB" id="A0A7G1KRL2"/>
<dbReference type="SUPFAM" id="SSF69047">
    <property type="entry name" value="Hypothetical protein YjbJ"/>
    <property type="match status" value="1"/>
</dbReference>